<keyword evidence="3 10" id="KW-0378">Hydrolase</keyword>
<dbReference type="Gene3D" id="3.40.50.40">
    <property type="match status" value="1"/>
</dbReference>
<evidence type="ECO:0000256" key="1">
    <source>
        <dbReference type="ARBA" id="ARBA00010518"/>
    </source>
</evidence>
<feature type="active site" evidence="7">
    <location>
        <position position="98"/>
    </location>
</feature>
<evidence type="ECO:0000256" key="7">
    <source>
        <dbReference type="PROSITE-ProRule" id="PRU10100"/>
    </source>
</evidence>
<evidence type="ECO:0000256" key="5">
    <source>
        <dbReference type="PIRSR" id="PIRSR001220-2"/>
    </source>
</evidence>
<proteinExistence type="inferred from homology"/>
<dbReference type="FunFam" id="3.40.50.1170:FF:000001">
    <property type="entry name" value="L-asparaginase 2"/>
    <property type="match status" value="1"/>
</dbReference>
<evidence type="ECO:0000259" key="9">
    <source>
        <dbReference type="Pfam" id="PF17763"/>
    </source>
</evidence>
<dbReference type="AlphaFoldDB" id="A0A9D9HBY2"/>
<feature type="domain" description="L-asparaginase N-terminal" evidence="8">
    <location>
        <begin position="14"/>
        <end position="206"/>
    </location>
</feature>
<dbReference type="PANTHER" id="PTHR11707">
    <property type="entry name" value="L-ASPARAGINASE"/>
    <property type="match status" value="1"/>
</dbReference>
<evidence type="ECO:0000313" key="10">
    <source>
        <dbReference type="EMBL" id="MBO8445259.1"/>
    </source>
</evidence>
<dbReference type="InterPro" id="IPR027474">
    <property type="entry name" value="L-asparaginase_N"/>
</dbReference>
<dbReference type="GO" id="GO:0004067">
    <property type="term" value="F:asparaginase activity"/>
    <property type="evidence" value="ECO:0007669"/>
    <property type="project" value="UniProtKB-UniRule"/>
</dbReference>
<feature type="binding site" evidence="5">
    <location>
        <position position="67"/>
    </location>
    <ligand>
        <name>substrate</name>
    </ligand>
</feature>
<accession>A0A9D9HBY2</accession>
<dbReference type="Pfam" id="PF17763">
    <property type="entry name" value="Asparaginase_C"/>
    <property type="match status" value="1"/>
</dbReference>
<organism evidence="10 11">
    <name type="scientific">Candidatus Cryptobacteroides merdavium</name>
    <dbReference type="NCBI Taxonomy" id="2840769"/>
    <lineage>
        <taxon>Bacteria</taxon>
        <taxon>Pseudomonadati</taxon>
        <taxon>Bacteroidota</taxon>
        <taxon>Bacteroidia</taxon>
        <taxon>Bacteroidales</taxon>
        <taxon>Candidatus Cryptobacteroides</taxon>
    </lineage>
</organism>
<protein>
    <recommendedName>
        <fullName evidence="2">asparaginase</fullName>
        <ecNumber evidence="2">3.5.1.1</ecNumber>
    </recommendedName>
</protein>
<dbReference type="CDD" id="cd08963">
    <property type="entry name" value="L-asparaginase_I"/>
    <property type="match status" value="1"/>
</dbReference>
<dbReference type="SMART" id="SM00870">
    <property type="entry name" value="Asparaginase"/>
    <property type="match status" value="1"/>
</dbReference>
<feature type="domain" description="Asparaginase/glutaminase C-terminal" evidence="9">
    <location>
        <begin position="226"/>
        <end position="341"/>
    </location>
</feature>
<dbReference type="SFLD" id="SFLDS00057">
    <property type="entry name" value="Glutaminase/Asparaginase"/>
    <property type="match status" value="1"/>
</dbReference>
<dbReference type="PROSITE" id="PS00917">
    <property type="entry name" value="ASN_GLN_ASE_2"/>
    <property type="match status" value="1"/>
</dbReference>
<dbReference type="InterPro" id="IPR006033">
    <property type="entry name" value="AsnA_fam"/>
</dbReference>
<comment type="similarity">
    <text evidence="1">Belongs to the asparaginase 1 family.</text>
</comment>
<sequence>MNGERNNANERSSLLLIYTGGTIGMKQDPTDLTLKPFNFAQILEEVPELAKFAYRIDSYSFDPIIDSSDIEPASWQKLASLIYERYDEYDGFIVLHGTDTMSYSASALSFMLEGLTKPVIFTGSQLPIGMPRTDGKENLISAVEIAAEKDSQGHARVPEVCICFDNMLMRGNRTTKVNADNFRAFRSENFPPLAEAGIYIRYNDSAIRKPLDWNRKPVLHSDLDTRVSILKIHPGITPQVVRDILCGKETRAVIIETYGSGNAPSKPWFIEMIRQADKMGKILLNVSQCLAGSVNMDIYANGKILKDAGVSSGYDSTTESALAKLFHLMGKTDSNDAVKEMLDKNLRGEISK</sequence>
<dbReference type="InterPro" id="IPR027473">
    <property type="entry name" value="L-asparaginase_C"/>
</dbReference>
<dbReference type="Pfam" id="PF00710">
    <property type="entry name" value="Asparaginase"/>
    <property type="match status" value="1"/>
</dbReference>
<evidence type="ECO:0000313" key="11">
    <source>
        <dbReference type="Proteomes" id="UP000823619"/>
    </source>
</evidence>
<dbReference type="PIRSF" id="PIRSF001220">
    <property type="entry name" value="L-ASNase_gatD"/>
    <property type="match status" value="1"/>
</dbReference>
<feature type="active site" description="O-isoaspartyl threonine intermediate" evidence="4">
    <location>
        <position position="22"/>
    </location>
</feature>
<dbReference type="InterPro" id="IPR036152">
    <property type="entry name" value="Asp/glu_Ase-like_sf"/>
</dbReference>
<feature type="binding site" evidence="5">
    <location>
        <begin position="98"/>
        <end position="99"/>
    </location>
    <ligand>
        <name>substrate</name>
    </ligand>
</feature>
<dbReference type="PANTHER" id="PTHR11707:SF28">
    <property type="entry name" value="60 KDA LYSOPHOSPHOLIPASE"/>
    <property type="match status" value="1"/>
</dbReference>
<evidence type="ECO:0000256" key="2">
    <source>
        <dbReference type="ARBA" id="ARBA00012920"/>
    </source>
</evidence>
<evidence type="ECO:0000256" key="6">
    <source>
        <dbReference type="PROSITE-ProRule" id="PRU10099"/>
    </source>
</evidence>
<reference evidence="10" key="2">
    <citation type="journal article" date="2021" name="PeerJ">
        <title>Extensive microbial diversity within the chicken gut microbiome revealed by metagenomics and culture.</title>
        <authorList>
            <person name="Gilroy R."/>
            <person name="Ravi A."/>
            <person name="Getino M."/>
            <person name="Pursley I."/>
            <person name="Horton D.L."/>
            <person name="Alikhan N.F."/>
            <person name="Baker D."/>
            <person name="Gharbi K."/>
            <person name="Hall N."/>
            <person name="Watson M."/>
            <person name="Adriaenssens E.M."/>
            <person name="Foster-Nyarko E."/>
            <person name="Jarju S."/>
            <person name="Secka A."/>
            <person name="Antonio M."/>
            <person name="Oren A."/>
            <person name="Chaudhuri R.R."/>
            <person name="La Ragione R."/>
            <person name="Hildebrand F."/>
            <person name="Pallen M.J."/>
        </authorList>
    </citation>
    <scope>NUCLEOTIDE SEQUENCE</scope>
    <source>
        <strain evidence="10">D5-748</strain>
    </source>
</reference>
<dbReference type="EC" id="3.5.1.1" evidence="2"/>
<comment type="caution">
    <text evidence="10">The sequence shown here is derived from an EMBL/GenBank/DDBJ whole genome shotgun (WGS) entry which is preliminary data.</text>
</comment>
<name>A0A9D9HBY2_9BACT</name>
<dbReference type="InterPro" id="IPR040919">
    <property type="entry name" value="Asparaginase_C"/>
</dbReference>
<dbReference type="InterPro" id="IPR020827">
    <property type="entry name" value="Asparaginase/glutaminase_AS1"/>
</dbReference>
<dbReference type="InterPro" id="IPR041725">
    <property type="entry name" value="L-asparaginase_I"/>
</dbReference>
<dbReference type="EMBL" id="JADIMO010000079">
    <property type="protein sequence ID" value="MBO8445259.1"/>
    <property type="molecule type" value="Genomic_DNA"/>
</dbReference>
<reference evidence="10" key="1">
    <citation type="submission" date="2020-10" db="EMBL/GenBank/DDBJ databases">
        <authorList>
            <person name="Gilroy R."/>
        </authorList>
    </citation>
    <scope>NUCLEOTIDE SEQUENCE</scope>
    <source>
        <strain evidence="10">D5-748</strain>
    </source>
</reference>
<dbReference type="InterPro" id="IPR027475">
    <property type="entry name" value="Asparaginase/glutaminase_AS2"/>
</dbReference>
<feature type="active site" evidence="6">
    <location>
        <position position="22"/>
    </location>
</feature>
<dbReference type="PROSITE" id="PS51732">
    <property type="entry name" value="ASN_GLN_ASE_3"/>
    <property type="match status" value="1"/>
</dbReference>
<dbReference type="FunFam" id="3.40.50.40:FF:000001">
    <property type="entry name" value="L-asparaginase 1"/>
    <property type="match status" value="1"/>
</dbReference>
<dbReference type="InterPro" id="IPR006034">
    <property type="entry name" value="Asparaginase/glutaminase-like"/>
</dbReference>
<dbReference type="Gene3D" id="3.40.50.1170">
    <property type="entry name" value="L-asparaginase, N-terminal domain"/>
    <property type="match status" value="1"/>
</dbReference>
<dbReference type="PIRSF" id="PIRSF500176">
    <property type="entry name" value="L_ASNase"/>
    <property type="match status" value="1"/>
</dbReference>
<gene>
    <name evidence="10" type="ORF">IAC23_06160</name>
</gene>
<dbReference type="PROSITE" id="PS00144">
    <property type="entry name" value="ASN_GLN_ASE_1"/>
    <property type="match status" value="1"/>
</dbReference>
<dbReference type="Proteomes" id="UP000823619">
    <property type="component" value="Unassembled WGS sequence"/>
</dbReference>
<dbReference type="InterPro" id="IPR037152">
    <property type="entry name" value="L-asparaginase_N_sf"/>
</dbReference>
<evidence type="ECO:0000256" key="3">
    <source>
        <dbReference type="ARBA" id="ARBA00022801"/>
    </source>
</evidence>
<dbReference type="SUPFAM" id="SSF53774">
    <property type="entry name" value="Glutaminase/Asparaginase"/>
    <property type="match status" value="1"/>
</dbReference>
<dbReference type="PRINTS" id="PR00139">
    <property type="entry name" value="ASNGLNASE"/>
</dbReference>
<dbReference type="GO" id="GO:0009066">
    <property type="term" value="P:aspartate family amino acid metabolic process"/>
    <property type="evidence" value="ECO:0007669"/>
    <property type="project" value="UniProtKB-ARBA"/>
</dbReference>
<evidence type="ECO:0000256" key="4">
    <source>
        <dbReference type="PIRSR" id="PIRSR001220-1"/>
    </source>
</evidence>
<dbReference type="NCBIfam" id="TIGR00519">
    <property type="entry name" value="asnASE_I"/>
    <property type="match status" value="1"/>
</dbReference>
<evidence type="ECO:0000259" key="8">
    <source>
        <dbReference type="Pfam" id="PF00710"/>
    </source>
</evidence>